<dbReference type="OrthoDB" id="77835at2759"/>
<evidence type="ECO:0000256" key="3">
    <source>
        <dbReference type="ARBA" id="ARBA00038790"/>
    </source>
</evidence>
<protein>
    <recommendedName>
        <fullName evidence="4">Lengsin</fullName>
    </recommendedName>
    <alternativeName>
        <fullName evidence="5">Glutamate-ammonia ligase domain-containing protein 1</fullName>
    </alternativeName>
</protein>
<evidence type="ECO:0000313" key="10">
    <source>
        <dbReference type="Proteomes" id="UP000007110"/>
    </source>
</evidence>
<dbReference type="PANTHER" id="PTHR43407">
    <property type="entry name" value="GLUTAMINE SYNTHETASE"/>
    <property type="match status" value="1"/>
</dbReference>
<reference evidence="9" key="2">
    <citation type="submission" date="2021-01" db="UniProtKB">
        <authorList>
            <consortium name="EnsemblMetazoa"/>
        </authorList>
    </citation>
    <scope>IDENTIFICATION</scope>
</reference>
<dbReference type="InterPro" id="IPR008146">
    <property type="entry name" value="Gln_synth_cat_dom"/>
</dbReference>
<evidence type="ECO:0000256" key="2">
    <source>
        <dbReference type="ARBA" id="ARBA00037583"/>
    </source>
</evidence>
<dbReference type="GO" id="GO:0005737">
    <property type="term" value="C:cytoplasm"/>
    <property type="evidence" value="ECO:0000318"/>
    <property type="project" value="GO_Central"/>
</dbReference>
<sequence>MALSILAAHEFEFVVEDEKDRMPIFDGMNCGYLMNISRAELLVQQFARDLPQMGLNVETLESEAGAGQLEITYRPTTGLTIGDNGYTLKTSIKEICQRQGYVASFRSKHSKDCTSSSHFCHSLWDSSNTTSLLYDPQHPQRLSTLGQHWLAGLIRHAPALTLLMCPTINCIHRLGTTVVTPTTASWGVDNRSCAFRLSQPPKDNNPDSFFIENRMGGAGSNPYLTMAATIAAGIDGIRNQIPLPAPVQGMASTTAPCPHDTNQNLPRTMQECLDAFQADDVILDAMGPEFVQCFTALKEEEMRLHQKAAENGDHSWHYSFVEHV</sequence>
<evidence type="ECO:0000256" key="6">
    <source>
        <dbReference type="PROSITE-ProRule" id="PRU01331"/>
    </source>
</evidence>
<dbReference type="InterPro" id="IPR014746">
    <property type="entry name" value="Gln_synth/guanido_kin_cat_dom"/>
</dbReference>
<evidence type="ECO:0000256" key="5">
    <source>
        <dbReference type="ARBA" id="ARBA00042675"/>
    </source>
</evidence>
<evidence type="ECO:0000313" key="9">
    <source>
        <dbReference type="EnsemblMetazoa" id="XP_030835878"/>
    </source>
</evidence>
<dbReference type="AlphaFoldDB" id="A0A7M7NFE6"/>
<evidence type="ECO:0000256" key="4">
    <source>
        <dbReference type="ARBA" id="ARBA00039404"/>
    </source>
</evidence>
<accession>A0A7M7NFE6</accession>
<reference evidence="10" key="1">
    <citation type="submission" date="2015-02" db="EMBL/GenBank/DDBJ databases">
        <title>Genome sequencing for Strongylocentrotus purpuratus.</title>
        <authorList>
            <person name="Murali S."/>
            <person name="Liu Y."/>
            <person name="Vee V."/>
            <person name="English A."/>
            <person name="Wang M."/>
            <person name="Skinner E."/>
            <person name="Han Y."/>
            <person name="Muzny D.M."/>
            <person name="Worley K.C."/>
            <person name="Gibbs R.A."/>
        </authorList>
    </citation>
    <scope>NUCLEOTIDE SEQUENCE</scope>
</reference>
<dbReference type="GeneID" id="587612"/>
<dbReference type="Proteomes" id="UP000007110">
    <property type="component" value="Unassembled WGS sequence"/>
</dbReference>
<dbReference type="InParanoid" id="A0A7M7NFE6"/>
<dbReference type="PROSITE" id="PS51987">
    <property type="entry name" value="GS_CATALYTIC"/>
    <property type="match status" value="1"/>
</dbReference>
<dbReference type="GO" id="GO:0003824">
    <property type="term" value="F:catalytic activity"/>
    <property type="evidence" value="ECO:0007669"/>
    <property type="project" value="InterPro"/>
</dbReference>
<feature type="domain" description="GS catalytic" evidence="8">
    <location>
        <begin position="1"/>
        <end position="324"/>
    </location>
</feature>
<comment type="subunit">
    <text evidence="3">Dodecamer. Interacts with BFSP2 and VIM.</text>
</comment>
<comment type="similarity">
    <text evidence="1 6 7">Belongs to the glutamine synthetase family.</text>
</comment>
<dbReference type="OMA" id="PQFEYTL"/>
<dbReference type="RefSeq" id="XP_030835878.1">
    <property type="nucleotide sequence ID" value="XM_030980018.1"/>
</dbReference>
<dbReference type="EnsemblMetazoa" id="XM_030980018">
    <property type="protein sequence ID" value="XP_030835878"/>
    <property type="gene ID" value="LOC587612"/>
</dbReference>
<proteinExistence type="inferred from homology"/>
<evidence type="ECO:0000256" key="7">
    <source>
        <dbReference type="RuleBase" id="RU000384"/>
    </source>
</evidence>
<organism evidence="9 10">
    <name type="scientific">Strongylocentrotus purpuratus</name>
    <name type="common">Purple sea urchin</name>
    <dbReference type="NCBI Taxonomy" id="7668"/>
    <lineage>
        <taxon>Eukaryota</taxon>
        <taxon>Metazoa</taxon>
        <taxon>Echinodermata</taxon>
        <taxon>Eleutherozoa</taxon>
        <taxon>Echinozoa</taxon>
        <taxon>Echinoidea</taxon>
        <taxon>Euechinoidea</taxon>
        <taxon>Echinacea</taxon>
        <taxon>Camarodonta</taxon>
        <taxon>Echinidea</taxon>
        <taxon>Strongylocentrotidae</taxon>
        <taxon>Strongylocentrotus</taxon>
    </lineage>
</organism>
<dbReference type="PANTHER" id="PTHR43407:SF1">
    <property type="entry name" value="LENGSIN"/>
    <property type="match status" value="1"/>
</dbReference>
<dbReference type="SUPFAM" id="SSF55931">
    <property type="entry name" value="Glutamine synthetase/guanido kinase"/>
    <property type="match status" value="1"/>
</dbReference>
<dbReference type="GO" id="GO:0016020">
    <property type="term" value="C:membrane"/>
    <property type="evidence" value="ECO:0000318"/>
    <property type="project" value="GO_Central"/>
</dbReference>
<keyword evidence="10" id="KW-1185">Reference proteome</keyword>
<dbReference type="Pfam" id="PF00120">
    <property type="entry name" value="Gln-synt_C"/>
    <property type="match status" value="1"/>
</dbReference>
<comment type="function">
    <text evidence="2">May act as a component of the cytoskeleton or as a chaperone for the reorganization of intermediate filament proteins during terminal differentiation in the lens. Does not seem to have enzymatic activity.</text>
</comment>
<dbReference type="SMART" id="SM01230">
    <property type="entry name" value="Gln-synt_C"/>
    <property type="match status" value="1"/>
</dbReference>
<dbReference type="KEGG" id="spu:587612"/>
<dbReference type="Gene3D" id="3.30.590.10">
    <property type="entry name" value="Glutamine synthetase/guanido kinase, catalytic domain"/>
    <property type="match status" value="1"/>
</dbReference>
<name>A0A7M7NFE6_STRPU</name>
<evidence type="ECO:0000259" key="8">
    <source>
        <dbReference type="PROSITE" id="PS51987"/>
    </source>
</evidence>
<evidence type="ECO:0000256" key="1">
    <source>
        <dbReference type="ARBA" id="ARBA00009897"/>
    </source>
</evidence>
<dbReference type="FunFam" id="3.30.590.10:FF:000009">
    <property type="entry name" value="Lengsin, lens protein with glutamine synthetase domain"/>
    <property type="match status" value="1"/>
</dbReference>